<dbReference type="Gene3D" id="3.40.50.12780">
    <property type="entry name" value="N-terminal domain of ligase-like"/>
    <property type="match status" value="1"/>
</dbReference>
<evidence type="ECO:0000313" key="4">
    <source>
        <dbReference type="Proteomes" id="UP000649955"/>
    </source>
</evidence>
<dbReference type="InterPro" id="IPR045851">
    <property type="entry name" value="AMP-bd_C_sf"/>
</dbReference>
<organism evidence="3 4">
    <name type="scientific">Amycolatopsis bullii</name>
    <dbReference type="NCBI Taxonomy" id="941987"/>
    <lineage>
        <taxon>Bacteria</taxon>
        <taxon>Bacillati</taxon>
        <taxon>Actinomycetota</taxon>
        <taxon>Actinomycetes</taxon>
        <taxon>Pseudonocardiales</taxon>
        <taxon>Pseudonocardiaceae</taxon>
        <taxon>Amycolatopsis</taxon>
    </lineage>
</organism>
<dbReference type="Pfam" id="PF13193">
    <property type="entry name" value="AMP-binding_C"/>
    <property type="match status" value="1"/>
</dbReference>
<dbReference type="InterPro" id="IPR025110">
    <property type="entry name" value="AMP-bd_C"/>
</dbReference>
<dbReference type="PANTHER" id="PTHR45527">
    <property type="entry name" value="NONRIBOSOMAL PEPTIDE SYNTHETASE"/>
    <property type="match status" value="1"/>
</dbReference>
<evidence type="ECO:0000313" key="3">
    <source>
        <dbReference type="EMBL" id="GHG14351.1"/>
    </source>
</evidence>
<feature type="domain" description="AMP-binding enzyme C-terminal" evidence="2">
    <location>
        <begin position="436"/>
        <end position="510"/>
    </location>
</feature>
<dbReference type="InterPro" id="IPR020845">
    <property type="entry name" value="AMP-binding_CS"/>
</dbReference>
<dbReference type="PROSITE" id="PS00455">
    <property type="entry name" value="AMP_BINDING"/>
    <property type="match status" value="1"/>
</dbReference>
<comment type="caution">
    <text evidence="3">The sequence shown here is derived from an EMBL/GenBank/DDBJ whole genome shotgun (WGS) entry which is preliminary data.</text>
</comment>
<proteinExistence type="predicted"/>
<dbReference type="Pfam" id="PF00501">
    <property type="entry name" value="AMP-binding"/>
    <property type="match status" value="1"/>
</dbReference>
<protein>
    <submittedName>
        <fullName evidence="3">Uncharacterized protein</fullName>
    </submittedName>
</protein>
<dbReference type="Proteomes" id="UP000649955">
    <property type="component" value="Unassembled WGS sequence"/>
</dbReference>
<accession>A0ABQ3KE97</accession>
<feature type="domain" description="AMP-dependent synthetase/ligase" evidence="1">
    <location>
        <begin position="20"/>
        <end position="377"/>
    </location>
</feature>
<keyword evidence="4" id="KW-1185">Reference proteome</keyword>
<dbReference type="PANTHER" id="PTHR45527:SF1">
    <property type="entry name" value="FATTY ACID SYNTHASE"/>
    <property type="match status" value="1"/>
</dbReference>
<dbReference type="SUPFAM" id="SSF56801">
    <property type="entry name" value="Acetyl-CoA synthetase-like"/>
    <property type="match status" value="1"/>
</dbReference>
<evidence type="ECO:0000259" key="1">
    <source>
        <dbReference type="Pfam" id="PF00501"/>
    </source>
</evidence>
<sequence length="521" mass="55997">MTTAIQHRPAERMDEFLLAAAGTTPDRPAVIEYTGDRSPRAVSYRELAALAERYAADLAELGLDIGDRVVVESDTSASAIAMLIACGRRGLPFVPISPETPATRVLAIVAECAPALCLRASEQERVAVPSRIGVGRFGPEGLDVERRPAPRTRQRQQLTTCDTAYIIFTSGTTGRPKGVVMSHRAVVAFYLAMAAEGIVGPTDRVASTSPLQFDFSLLDIGLALGSGAAVVPVPRALLRWPRRFVRVLGDTGATQVNGVPSIWRQALRHTPEALRALDHLRGILFCGEEFPHQELRRLTELLPGARFVNCYGSTESMACSFADVPKPLPTDPGPLSIGRGHKGAELLIVDESGQPIGETGVVGALHLRSPALFTGYWADEAATDAALVPDPHDRRAGQKVLRTGDLAYRDATGDLHFCGRTDAQVQIRGNRVELGEVERKLMDFGGVETAAVIGQQLDGETGLVAFVVPATGVELDERGLRSFCTRTLPGYMVPERVQVVSDLPVTTNGKVSREALMERTG</sequence>
<dbReference type="RefSeq" id="WP_229902763.1">
    <property type="nucleotide sequence ID" value="NZ_BNAW01000013.1"/>
</dbReference>
<dbReference type="InterPro" id="IPR000873">
    <property type="entry name" value="AMP-dep_synth/lig_dom"/>
</dbReference>
<name>A0ABQ3KE97_9PSEU</name>
<gene>
    <name evidence="3" type="ORF">GCM10017567_35170</name>
</gene>
<dbReference type="InterPro" id="IPR042099">
    <property type="entry name" value="ANL_N_sf"/>
</dbReference>
<dbReference type="Gene3D" id="3.30.300.30">
    <property type="match status" value="1"/>
</dbReference>
<reference evidence="4" key="1">
    <citation type="journal article" date="2019" name="Int. J. Syst. Evol. Microbiol.">
        <title>The Global Catalogue of Microorganisms (GCM) 10K type strain sequencing project: providing services to taxonomists for standard genome sequencing and annotation.</title>
        <authorList>
            <consortium name="The Broad Institute Genomics Platform"/>
            <consortium name="The Broad Institute Genome Sequencing Center for Infectious Disease"/>
            <person name="Wu L."/>
            <person name="Ma J."/>
        </authorList>
    </citation>
    <scope>NUCLEOTIDE SEQUENCE [LARGE SCALE GENOMIC DNA]</scope>
    <source>
        <strain evidence="4">CGMCC 4.7680</strain>
    </source>
</reference>
<evidence type="ECO:0000259" key="2">
    <source>
        <dbReference type="Pfam" id="PF13193"/>
    </source>
</evidence>
<dbReference type="EMBL" id="BNAW01000013">
    <property type="protein sequence ID" value="GHG14351.1"/>
    <property type="molecule type" value="Genomic_DNA"/>
</dbReference>